<dbReference type="Proteomes" id="UP000465810">
    <property type="component" value="Unassembled WGS sequence"/>
</dbReference>
<dbReference type="SUPFAM" id="SSF55729">
    <property type="entry name" value="Acyl-CoA N-acyltransferases (Nat)"/>
    <property type="match status" value="1"/>
</dbReference>
<protein>
    <submittedName>
        <fullName evidence="2">FemAB family PEP-CTERM system-associated protein</fullName>
    </submittedName>
</protein>
<dbReference type="InterPro" id="IPR017469">
    <property type="entry name" value="PEP-CTERM_FemAB-rel"/>
</dbReference>
<dbReference type="Gene3D" id="3.40.630.30">
    <property type="match status" value="1"/>
</dbReference>
<evidence type="ECO:0000313" key="2">
    <source>
        <dbReference type="EMBL" id="MYL96959.1"/>
    </source>
</evidence>
<proteinExistence type="predicted"/>
<dbReference type="NCBIfam" id="TIGR03019">
    <property type="entry name" value="pepcterm_femAB"/>
    <property type="match status" value="1"/>
</dbReference>
<feature type="domain" description="BioF2-like acetyltransferase" evidence="1">
    <location>
        <begin position="166"/>
        <end position="300"/>
    </location>
</feature>
<reference evidence="2 3" key="1">
    <citation type="submission" date="2019-12" db="EMBL/GenBank/DDBJ databases">
        <authorList>
            <person name="Feng G."/>
            <person name="Zhu H."/>
        </authorList>
    </citation>
    <scope>NUCLEOTIDE SEQUENCE [LARGE SCALE GENOMIC DNA]</scope>
    <source>
        <strain evidence="2 3">FGD1</strain>
    </source>
</reference>
<comment type="caution">
    <text evidence="2">The sequence shown here is derived from an EMBL/GenBank/DDBJ whole genome shotgun (WGS) entry which is preliminary data.</text>
</comment>
<dbReference type="EMBL" id="WVTD01000002">
    <property type="protein sequence ID" value="MYL96959.1"/>
    <property type="molecule type" value="Genomic_DNA"/>
</dbReference>
<organism evidence="2 3">
    <name type="scientific">Novosphingobium silvae</name>
    <dbReference type="NCBI Taxonomy" id="2692619"/>
    <lineage>
        <taxon>Bacteria</taxon>
        <taxon>Pseudomonadati</taxon>
        <taxon>Pseudomonadota</taxon>
        <taxon>Alphaproteobacteria</taxon>
        <taxon>Sphingomonadales</taxon>
        <taxon>Sphingomonadaceae</taxon>
        <taxon>Novosphingobium</taxon>
    </lineage>
</organism>
<dbReference type="RefSeq" id="WP_160984694.1">
    <property type="nucleotide sequence ID" value="NZ_WVTD01000002.1"/>
</dbReference>
<dbReference type="InterPro" id="IPR016181">
    <property type="entry name" value="Acyl_CoA_acyltransferase"/>
</dbReference>
<dbReference type="PANTHER" id="PTHR36174:SF1">
    <property type="entry name" value="LIPID II:GLYCINE GLYCYLTRANSFERASE"/>
    <property type="match status" value="1"/>
</dbReference>
<evidence type="ECO:0000313" key="3">
    <source>
        <dbReference type="Proteomes" id="UP000465810"/>
    </source>
</evidence>
<dbReference type="AlphaFoldDB" id="A0A7X4GG69"/>
<dbReference type="Pfam" id="PF13480">
    <property type="entry name" value="Acetyltransf_6"/>
    <property type="match status" value="1"/>
</dbReference>
<gene>
    <name evidence="2" type="ORF">GR702_04110</name>
</gene>
<keyword evidence="3" id="KW-1185">Reference proteome</keyword>
<sequence>MNAPFVPSLAQVRLLDLADVSEIARLEAFVARHPEGTPFHRPAWFVPVARSTGNRAFALVQERAGEIVAFLPLNAIHSPVFGRLLASTGFAVGGGLLTIDGAEPPAMFLAAEEMARRLSCPSIELRGGALPQDNGGWAHKTGAHASFARPLASDDEAQLASIPRKQRAEVRRSLGTDLTVDVGTSQADRDAHYAVFCESYRNLGTPVFPRALLEAVLDGFGADADILTVRHQGKPVASVISLYHAGAVMPYWGGGTWEARRLRANDRMYYELMLHARRRGARVFDFGRSKTSSGAYHFKRNWGFEPEPLTYATWTAPGAAMREADPTSSKLSLQIELWKRLPLGIANRIGPLIARGIG</sequence>
<evidence type="ECO:0000259" key="1">
    <source>
        <dbReference type="Pfam" id="PF13480"/>
    </source>
</evidence>
<name>A0A7X4GG69_9SPHN</name>
<dbReference type="PANTHER" id="PTHR36174">
    <property type="entry name" value="LIPID II:GLYCINE GLYCYLTRANSFERASE"/>
    <property type="match status" value="1"/>
</dbReference>
<dbReference type="InterPro" id="IPR050644">
    <property type="entry name" value="PG_Glycine_Bridge_Synth"/>
</dbReference>
<accession>A0A7X4GG69</accession>
<dbReference type="InterPro" id="IPR038740">
    <property type="entry name" value="BioF2-like_GNAT_dom"/>
</dbReference>